<dbReference type="InterPro" id="IPR046529">
    <property type="entry name" value="DUF6594"/>
</dbReference>
<dbReference type="PANTHER" id="PTHR34502">
    <property type="entry name" value="DUF6594 DOMAIN-CONTAINING PROTEIN-RELATED"/>
    <property type="match status" value="1"/>
</dbReference>
<keyword evidence="3" id="KW-0812">Transmembrane</keyword>
<reference evidence="5" key="1">
    <citation type="journal article" date="2020" name="Stud. Mycol.">
        <title>101 Dothideomycetes genomes: a test case for predicting lifestyles and emergence of pathogens.</title>
        <authorList>
            <person name="Haridas S."/>
            <person name="Albert R."/>
            <person name="Binder M."/>
            <person name="Bloem J."/>
            <person name="Labutti K."/>
            <person name="Salamov A."/>
            <person name="Andreopoulos B."/>
            <person name="Baker S."/>
            <person name="Barry K."/>
            <person name="Bills G."/>
            <person name="Bluhm B."/>
            <person name="Cannon C."/>
            <person name="Castanera R."/>
            <person name="Culley D."/>
            <person name="Daum C."/>
            <person name="Ezra D."/>
            <person name="Gonzalez J."/>
            <person name="Henrissat B."/>
            <person name="Kuo A."/>
            <person name="Liang C."/>
            <person name="Lipzen A."/>
            <person name="Lutzoni F."/>
            <person name="Magnuson J."/>
            <person name="Mondo S."/>
            <person name="Nolan M."/>
            <person name="Ohm R."/>
            <person name="Pangilinan J."/>
            <person name="Park H.-J."/>
            <person name="Ramirez L."/>
            <person name="Alfaro M."/>
            <person name="Sun H."/>
            <person name="Tritt A."/>
            <person name="Yoshinaga Y."/>
            <person name="Zwiers L.-H."/>
            <person name="Turgeon B."/>
            <person name="Goodwin S."/>
            <person name="Spatafora J."/>
            <person name="Crous P."/>
            <person name="Grigoriev I."/>
        </authorList>
    </citation>
    <scope>NUCLEOTIDE SEQUENCE</scope>
    <source>
        <strain evidence="5">CBS 690.94</strain>
    </source>
</reference>
<gene>
    <name evidence="5" type="ORF">P171DRAFT_178700</name>
</gene>
<keyword evidence="1" id="KW-0175">Coiled coil</keyword>
<dbReference type="OrthoDB" id="3533814at2759"/>
<dbReference type="AlphaFoldDB" id="A0A9P4U5Y4"/>
<evidence type="ECO:0000256" key="2">
    <source>
        <dbReference type="SAM" id="MobiDB-lite"/>
    </source>
</evidence>
<sequence length="363" mass="42002">MHEDDQVSRMERGEAGTSCSSASTMTPEKIPSSVSPSKRLSLHSSDTRHEKLRTPRWIRTARTRLRTSWVGTGRQAPDPRQIIPKPIVRALYASPQGYPRLAAFLDSDESFMIYRRFGFIQSRLLLDKQDQLRELERKLEKMDRVEAKIDERWPRTRDLPDEQFEPRSQLLSQIEEKFCSYANLLEAAQKMVAMHHPSKVDYNSVRSWMHFRKPLMEREASWINHEEDMVTLRAGREHAWLDSSIERLLRWFHCPLIERLFGDERSRTKSFGIKASGTESSGNEVYYSRQHITRLANCIITMMILILLIIPIYTLYHLINDIHTGKSYAICMGILVVATLAFSAVLSLFTKAKRHEILAAAAA</sequence>
<evidence type="ECO:0000256" key="3">
    <source>
        <dbReference type="SAM" id="Phobius"/>
    </source>
</evidence>
<accession>A0A9P4U5Y4</accession>
<evidence type="ECO:0000313" key="6">
    <source>
        <dbReference type="Proteomes" id="UP000799764"/>
    </source>
</evidence>
<feature type="transmembrane region" description="Helical" evidence="3">
    <location>
        <begin position="327"/>
        <end position="349"/>
    </location>
</feature>
<keyword evidence="3" id="KW-1133">Transmembrane helix</keyword>
<feature type="coiled-coil region" evidence="1">
    <location>
        <begin position="125"/>
        <end position="152"/>
    </location>
</feature>
<feature type="region of interest" description="Disordered" evidence="2">
    <location>
        <begin position="1"/>
        <end position="48"/>
    </location>
</feature>
<organism evidence="5 6">
    <name type="scientific">Karstenula rhodostoma CBS 690.94</name>
    <dbReference type="NCBI Taxonomy" id="1392251"/>
    <lineage>
        <taxon>Eukaryota</taxon>
        <taxon>Fungi</taxon>
        <taxon>Dikarya</taxon>
        <taxon>Ascomycota</taxon>
        <taxon>Pezizomycotina</taxon>
        <taxon>Dothideomycetes</taxon>
        <taxon>Pleosporomycetidae</taxon>
        <taxon>Pleosporales</taxon>
        <taxon>Massarineae</taxon>
        <taxon>Didymosphaeriaceae</taxon>
        <taxon>Karstenula</taxon>
    </lineage>
</organism>
<proteinExistence type="predicted"/>
<feature type="compositionally biased region" description="Basic and acidic residues" evidence="2">
    <location>
        <begin position="1"/>
        <end position="14"/>
    </location>
</feature>
<evidence type="ECO:0000259" key="4">
    <source>
        <dbReference type="Pfam" id="PF20237"/>
    </source>
</evidence>
<dbReference type="Proteomes" id="UP000799764">
    <property type="component" value="Unassembled WGS sequence"/>
</dbReference>
<dbReference type="PANTHER" id="PTHR34502:SF3">
    <property type="entry name" value="DUF6594 DOMAIN-CONTAINING PROTEIN"/>
    <property type="match status" value="1"/>
</dbReference>
<dbReference type="Pfam" id="PF20237">
    <property type="entry name" value="DUF6594"/>
    <property type="match status" value="1"/>
</dbReference>
<name>A0A9P4U5Y4_9PLEO</name>
<keyword evidence="3" id="KW-0472">Membrane</keyword>
<comment type="caution">
    <text evidence="5">The sequence shown here is derived from an EMBL/GenBank/DDBJ whole genome shotgun (WGS) entry which is preliminary data.</text>
</comment>
<feature type="domain" description="DUF6594" evidence="4">
    <location>
        <begin position="98"/>
        <end position="363"/>
    </location>
</feature>
<protein>
    <recommendedName>
        <fullName evidence="4">DUF6594 domain-containing protein</fullName>
    </recommendedName>
</protein>
<evidence type="ECO:0000256" key="1">
    <source>
        <dbReference type="SAM" id="Coils"/>
    </source>
</evidence>
<dbReference type="EMBL" id="MU001515">
    <property type="protein sequence ID" value="KAF2437558.1"/>
    <property type="molecule type" value="Genomic_DNA"/>
</dbReference>
<evidence type="ECO:0000313" key="5">
    <source>
        <dbReference type="EMBL" id="KAF2437558.1"/>
    </source>
</evidence>
<feature type="compositionally biased region" description="Polar residues" evidence="2">
    <location>
        <begin position="17"/>
        <end position="44"/>
    </location>
</feature>
<keyword evidence="6" id="KW-1185">Reference proteome</keyword>
<feature type="transmembrane region" description="Helical" evidence="3">
    <location>
        <begin position="295"/>
        <end position="315"/>
    </location>
</feature>